<proteinExistence type="predicted"/>
<feature type="transmembrane region" description="Helical" evidence="1">
    <location>
        <begin position="20"/>
        <end position="40"/>
    </location>
</feature>
<dbReference type="Proteomes" id="UP000583454">
    <property type="component" value="Unassembled WGS sequence"/>
</dbReference>
<evidence type="ECO:0000313" key="2">
    <source>
        <dbReference type="EMBL" id="MBB5759850.1"/>
    </source>
</evidence>
<comment type="caution">
    <text evidence="2">The sequence shown here is derived from an EMBL/GenBank/DDBJ whole genome shotgun (WGS) entry which is preliminary data.</text>
</comment>
<evidence type="ECO:0000313" key="3">
    <source>
        <dbReference type="Proteomes" id="UP000583454"/>
    </source>
</evidence>
<keyword evidence="1" id="KW-0812">Transmembrane</keyword>
<reference evidence="2 3" key="1">
    <citation type="submission" date="2020-08" db="EMBL/GenBank/DDBJ databases">
        <title>Genomic Encyclopedia of Type Strains, Phase IV (KMG-IV): sequencing the most valuable type-strain genomes for metagenomic binning, comparative biology and taxonomic classification.</title>
        <authorList>
            <person name="Goeker M."/>
        </authorList>
    </citation>
    <scope>NUCLEOTIDE SEQUENCE [LARGE SCALE GENOMIC DNA]</scope>
    <source>
        <strain evidence="2 3">DSM 2163</strain>
    </source>
</reference>
<keyword evidence="1" id="KW-0472">Membrane</keyword>
<dbReference type="EMBL" id="JACHOP010000029">
    <property type="protein sequence ID" value="MBB5759850.1"/>
    <property type="molecule type" value="Genomic_DNA"/>
</dbReference>
<dbReference type="Pfam" id="PF10990">
    <property type="entry name" value="DUF2809"/>
    <property type="match status" value="1"/>
</dbReference>
<evidence type="ECO:0008006" key="4">
    <source>
        <dbReference type="Google" id="ProtNLM"/>
    </source>
</evidence>
<feature type="transmembrane region" description="Helical" evidence="1">
    <location>
        <begin position="46"/>
        <end position="63"/>
    </location>
</feature>
<organism evidence="2 3">
    <name type="scientific">Methylorubrum rhodinum</name>
    <dbReference type="NCBI Taxonomy" id="29428"/>
    <lineage>
        <taxon>Bacteria</taxon>
        <taxon>Pseudomonadati</taxon>
        <taxon>Pseudomonadota</taxon>
        <taxon>Alphaproteobacteria</taxon>
        <taxon>Hyphomicrobiales</taxon>
        <taxon>Methylobacteriaceae</taxon>
        <taxon>Methylorubrum</taxon>
    </lineage>
</organism>
<keyword evidence="1" id="KW-1133">Transmembrane helix</keyword>
<feature type="transmembrane region" description="Helical" evidence="1">
    <location>
        <begin position="75"/>
        <end position="93"/>
    </location>
</feature>
<accession>A0A840ZR86</accession>
<protein>
    <recommendedName>
        <fullName evidence="4">DUF2809 domain-containing protein</fullName>
    </recommendedName>
</protein>
<feature type="transmembrane region" description="Helical" evidence="1">
    <location>
        <begin position="113"/>
        <end position="135"/>
    </location>
</feature>
<keyword evidence="3" id="KW-1185">Reference proteome</keyword>
<dbReference type="AlphaFoldDB" id="A0A840ZR86"/>
<sequence length="141" mass="14700">MPDPLAQAPAMVDAGQSRPALILSVAAVIAAGIAVRFVPLGLPAGVVKYAGSTLWGAMVYGLVACIRPAMPVHRLALIALGVSAAVEFFRLVQTPWLDAFRLTLAGQLLLGRVFSLWNLLAYAVGIAVAAALDAVSRRPAR</sequence>
<name>A0A840ZR86_9HYPH</name>
<dbReference type="InterPro" id="IPR021257">
    <property type="entry name" value="DUF2809"/>
</dbReference>
<evidence type="ECO:0000256" key="1">
    <source>
        <dbReference type="SAM" id="Phobius"/>
    </source>
</evidence>
<gene>
    <name evidence="2" type="ORF">HNR00_004587</name>
</gene>